<dbReference type="Gene3D" id="3.40.1580.10">
    <property type="entry name" value="SMI1/KNR4-like"/>
    <property type="match status" value="1"/>
</dbReference>
<gene>
    <name evidence="2" type="ORF">CBG49_01500</name>
</gene>
<dbReference type="RefSeq" id="WP_088593078.1">
    <property type="nucleotide sequence ID" value="NZ_CP022022.1"/>
</dbReference>
<name>A0A1Z4BKU0_9FLAO</name>
<reference evidence="3" key="1">
    <citation type="submission" date="2017-06" db="EMBL/GenBank/DDBJ databases">
        <title>Complete genome sequence of Capnocytophaga sp. KCOM 1579 (=ChDC OS43) isolated from a human refractory periapical abscess lesion.</title>
        <authorList>
            <person name="Kook J.-K."/>
            <person name="Park S.-N."/>
            <person name="Lim Y.K."/>
            <person name="Roh H."/>
        </authorList>
    </citation>
    <scope>NUCLEOTIDE SEQUENCE [LARGE SCALE GENOMIC DNA]</scope>
    <source>
        <strain evidence="3">ChDC OS43</strain>
    </source>
</reference>
<protein>
    <recommendedName>
        <fullName evidence="1">Knr4/Smi1-like domain-containing protein</fullName>
    </recommendedName>
</protein>
<dbReference type="KEGG" id="capn:CBG49_01500"/>
<dbReference type="InterPro" id="IPR018958">
    <property type="entry name" value="Knr4/Smi1-like_dom"/>
</dbReference>
<dbReference type="SUPFAM" id="SSF160631">
    <property type="entry name" value="SMI1/KNR4-like"/>
    <property type="match status" value="1"/>
</dbReference>
<feature type="domain" description="Knr4/Smi1-like" evidence="1">
    <location>
        <begin position="25"/>
        <end position="154"/>
    </location>
</feature>
<dbReference type="InterPro" id="IPR037883">
    <property type="entry name" value="Knr4/Smi1-like_sf"/>
</dbReference>
<accession>A0A1Z4BKU0</accession>
<dbReference type="Proteomes" id="UP000197007">
    <property type="component" value="Chromosome"/>
</dbReference>
<evidence type="ECO:0000313" key="3">
    <source>
        <dbReference type="Proteomes" id="UP000197007"/>
    </source>
</evidence>
<evidence type="ECO:0000313" key="2">
    <source>
        <dbReference type="EMBL" id="ASF41869.1"/>
    </source>
</evidence>
<organism evidence="2 3">
    <name type="scientific">Capnocytophaga endodontalis</name>
    <dbReference type="NCBI Taxonomy" id="2708117"/>
    <lineage>
        <taxon>Bacteria</taxon>
        <taxon>Pseudomonadati</taxon>
        <taxon>Bacteroidota</taxon>
        <taxon>Flavobacteriia</taxon>
        <taxon>Flavobacteriales</taxon>
        <taxon>Flavobacteriaceae</taxon>
        <taxon>Capnocytophaga</taxon>
    </lineage>
</organism>
<dbReference type="EMBL" id="CP022022">
    <property type="protein sequence ID" value="ASF41869.1"/>
    <property type="molecule type" value="Genomic_DNA"/>
</dbReference>
<proteinExistence type="predicted"/>
<keyword evidence="3" id="KW-1185">Reference proteome</keyword>
<evidence type="ECO:0000259" key="1">
    <source>
        <dbReference type="Pfam" id="PF09346"/>
    </source>
</evidence>
<dbReference type="AlphaFoldDB" id="A0A1Z4BKU0"/>
<sequence>MDIDKTIENLGGIVPLYPRKQTYPNEEYWAKVEKLVGEQIPSAYKLFATKYGVSTPNNLLKVVPFTEEAEYQHPESVGISNYTFEETSISVFFGKGTDYDLVKTLKEFKKRMPAKFLPIADDGMGNLIVLCLDSTNFGKVYFWDANVEWDEEDYLEETGKMMPEEAKFQNLWLIGLSFENFWERLSIDEWE</sequence>
<dbReference type="Pfam" id="PF09346">
    <property type="entry name" value="SMI1_KNR4"/>
    <property type="match status" value="1"/>
</dbReference>